<feature type="domain" description="U1-type" evidence="1">
    <location>
        <begin position="65"/>
        <end position="99"/>
    </location>
</feature>
<comment type="caution">
    <text evidence="2">The sequence shown here is derived from an EMBL/GenBank/DDBJ whole genome shotgun (WGS) entry which is preliminary data.</text>
</comment>
<evidence type="ECO:0000313" key="2">
    <source>
        <dbReference type="EMBL" id="KAH9835324.1"/>
    </source>
</evidence>
<dbReference type="SUPFAM" id="SSF57667">
    <property type="entry name" value="beta-beta-alpha zinc fingers"/>
    <property type="match status" value="2"/>
</dbReference>
<dbReference type="InterPro" id="IPR013087">
    <property type="entry name" value="Znf_C2H2_type"/>
</dbReference>
<dbReference type="InterPro" id="IPR003604">
    <property type="entry name" value="Matrin/U1-like-C_Znf_C2H2"/>
</dbReference>
<sequence length="398" mass="44721">MAAYLASYCPATLYAGECTTQGCKLQHDVKLCETCGVICAPRGIYRSHIRGRRHRELTANADNIVTYPFCLICERNLDNNNNWKAHISSASHRKAASRQGLSANVELPTAAQLAHRAQHCPLCNVTVLKDRWPQHLGNAEHKKREAIAAHKGAFEQAEQDKEGVAVVPDGDIDFGVIKPDESRQGVHKVVVIHLSAGSPSAIVEKVTVFDRANRVSSSFQAQLAGDGRLVDGQDVQLRLSLVQANYGQYDSHLELRFRRHSSNRQFVIVRSVHAVVGDHGDRELLKAATPYVAKKRVPWRNGQSYYPGRRPPALDAVPWVRKLKMYPIPPALAAAFRDTSADDLTQIIRTRFLPKAFNTSTHVIHFRTLLWTEEWRMENDLRRYDIEGVTFVKDGAFY</sequence>
<protein>
    <recommendedName>
        <fullName evidence="1">U1-type domain-containing protein</fullName>
    </recommendedName>
</protein>
<keyword evidence="3" id="KW-1185">Reference proteome</keyword>
<proteinExistence type="predicted"/>
<dbReference type="InterPro" id="IPR036236">
    <property type="entry name" value="Znf_C2H2_sf"/>
</dbReference>
<feature type="domain" description="U1-type" evidence="1">
    <location>
        <begin position="115"/>
        <end position="148"/>
    </location>
</feature>
<accession>A0ABQ8KDX5</accession>
<evidence type="ECO:0000259" key="1">
    <source>
        <dbReference type="SMART" id="SM00451"/>
    </source>
</evidence>
<organism evidence="2 3">
    <name type="scientific">Rhodofomes roseus</name>
    <dbReference type="NCBI Taxonomy" id="34475"/>
    <lineage>
        <taxon>Eukaryota</taxon>
        <taxon>Fungi</taxon>
        <taxon>Dikarya</taxon>
        <taxon>Basidiomycota</taxon>
        <taxon>Agaricomycotina</taxon>
        <taxon>Agaricomycetes</taxon>
        <taxon>Polyporales</taxon>
        <taxon>Rhodofomes</taxon>
    </lineage>
</organism>
<gene>
    <name evidence="2" type="ORF">C8Q71DRAFT_113656</name>
</gene>
<dbReference type="GeneID" id="71997075"/>
<dbReference type="EMBL" id="JADCUA010000013">
    <property type="protein sequence ID" value="KAH9835324.1"/>
    <property type="molecule type" value="Genomic_DNA"/>
</dbReference>
<reference evidence="2 3" key="1">
    <citation type="journal article" date="2021" name="Environ. Microbiol.">
        <title>Gene family expansions and transcriptome signatures uncover fungal adaptations to wood decay.</title>
        <authorList>
            <person name="Hage H."/>
            <person name="Miyauchi S."/>
            <person name="Viragh M."/>
            <person name="Drula E."/>
            <person name="Min B."/>
            <person name="Chaduli D."/>
            <person name="Navarro D."/>
            <person name="Favel A."/>
            <person name="Norest M."/>
            <person name="Lesage-Meessen L."/>
            <person name="Balint B."/>
            <person name="Merenyi Z."/>
            <person name="de Eugenio L."/>
            <person name="Morin E."/>
            <person name="Martinez A.T."/>
            <person name="Baldrian P."/>
            <person name="Stursova M."/>
            <person name="Martinez M.J."/>
            <person name="Novotny C."/>
            <person name="Magnuson J.K."/>
            <person name="Spatafora J.W."/>
            <person name="Maurice S."/>
            <person name="Pangilinan J."/>
            <person name="Andreopoulos W."/>
            <person name="LaButti K."/>
            <person name="Hundley H."/>
            <person name="Na H."/>
            <person name="Kuo A."/>
            <person name="Barry K."/>
            <person name="Lipzen A."/>
            <person name="Henrissat B."/>
            <person name="Riley R."/>
            <person name="Ahrendt S."/>
            <person name="Nagy L.G."/>
            <person name="Grigoriev I.V."/>
            <person name="Martin F."/>
            <person name="Rosso M.N."/>
        </authorList>
    </citation>
    <scope>NUCLEOTIDE SEQUENCE [LARGE SCALE GENOMIC DNA]</scope>
    <source>
        <strain evidence="2 3">CIRM-BRFM 1785</strain>
    </source>
</reference>
<name>A0ABQ8KDX5_9APHY</name>
<evidence type="ECO:0000313" key="3">
    <source>
        <dbReference type="Proteomes" id="UP000814176"/>
    </source>
</evidence>
<feature type="domain" description="U1-type" evidence="1">
    <location>
        <begin position="27"/>
        <end position="61"/>
    </location>
</feature>
<dbReference type="SMART" id="SM00451">
    <property type="entry name" value="ZnF_U1"/>
    <property type="match status" value="3"/>
</dbReference>
<dbReference type="Pfam" id="PF12874">
    <property type="entry name" value="zf-met"/>
    <property type="match status" value="1"/>
</dbReference>
<dbReference type="Proteomes" id="UP000814176">
    <property type="component" value="Unassembled WGS sequence"/>
</dbReference>
<dbReference type="RefSeq" id="XP_047777757.1">
    <property type="nucleotide sequence ID" value="XM_047916343.1"/>
</dbReference>